<dbReference type="PROSITE" id="PS51421">
    <property type="entry name" value="RAS"/>
    <property type="match status" value="1"/>
</dbReference>
<dbReference type="GO" id="GO:0005525">
    <property type="term" value="F:GTP binding"/>
    <property type="evidence" value="ECO:0007669"/>
    <property type="project" value="UniProtKB-KW"/>
</dbReference>
<dbReference type="SMART" id="SM00175">
    <property type="entry name" value="RAB"/>
    <property type="match status" value="1"/>
</dbReference>
<dbReference type="PANTHER" id="PTHR24070">
    <property type="entry name" value="RAS, DI-RAS, AND RHEB FAMILY MEMBERS OF SMALL GTPASE SUPERFAMILY"/>
    <property type="match status" value="1"/>
</dbReference>
<dbReference type="GO" id="GO:0016020">
    <property type="term" value="C:membrane"/>
    <property type="evidence" value="ECO:0007669"/>
    <property type="project" value="InterPro"/>
</dbReference>
<evidence type="ECO:0000313" key="4">
    <source>
        <dbReference type="Proteomes" id="UP000031668"/>
    </source>
</evidence>
<organism evidence="3 4">
    <name type="scientific">Thelohanellus kitauei</name>
    <name type="common">Myxosporean</name>
    <dbReference type="NCBI Taxonomy" id="669202"/>
    <lineage>
        <taxon>Eukaryota</taxon>
        <taxon>Metazoa</taxon>
        <taxon>Cnidaria</taxon>
        <taxon>Myxozoa</taxon>
        <taxon>Myxosporea</taxon>
        <taxon>Bivalvulida</taxon>
        <taxon>Platysporina</taxon>
        <taxon>Myxobolidae</taxon>
        <taxon>Thelohanellus</taxon>
    </lineage>
</organism>
<dbReference type="InterPro" id="IPR020849">
    <property type="entry name" value="Small_GTPase_Ras-type"/>
</dbReference>
<dbReference type="GO" id="GO:0007165">
    <property type="term" value="P:signal transduction"/>
    <property type="evidence" value="ECO:0007669"/>
    <property type="project" value="InterPro"/>
</dbReference>
<dbReference type="InterPro" id="IPR005225">
    <property type="entry name" value="Small_GTP-bd"/>
</dbReference>
<dbReference type="PRINTS" id="PR00449">
    <property type="entry name" value="RASTRNSFRMNG"/>
</dbReference>
<name>A0A0C2MM89_THEKT</name>
<dbReference type="Pfam" id="PF00071">
    <property type="entry name" value="Ras"/>
    <property type="match status" value="1"/>
</dbReference>
<dbReference type="Proteomes" id="UP000031668">
    <property type="component" value="Unassembled WGS sequence"/>
</dbReference>
<comment type="caution">
    <text evidence="3">The sequence shown here is derived from an EMBL/GenBank/DDBJ whole genome shotgun (WGS) entry which is preliminary data.</text>
</comment>
<evidence type="ECO:0000313" key="3">
    <source>
        <dbReference type="EMBL" id="KII62741.1"/>
    </source>
</evidence>
<evidence type="ECO:0000256" key="2">
    <source>
        <dbReference type="ARBA" id="ARBA00023134"/>
    </source>
</evidence>
<accession>A0A0C2MM89</accession>
<keyword evidence="4" id="KW-1185">Reference proteome</keyword>
<dbReference type="EMBL" id="JWZT01004875">
    <property type="protein sequence ID" value="KII62741.1"/>
    <property type="molecule type" value="Genomic_DNA"/>
</dbReference>
<dbReference type="OMA" id="EYKLVVM"/>
<dbReference type="GO" id="GO:0003924">
    <property type="term" value="F:GTPase activity"/>
    <property type="evidence" value="ECO:0007669"/>
    <property type="project" value="InterPro"/>
</dbReference>
<dbReference type="SMART" id="SM00173">
    <property type="entry name" value="RAS"/>
    <property type="match status" value="1"/>
</dbReference>
<reference evidence="3 4" key="1">
    <citation type="journal article" date="2014" name="Genome Biol. Evol.">
        <title>The genome of the myxosporean Thelohanellus kitauei shows adaptations to nutrient acquisition within its fish host.</title>
        <authorList>
            <person name="Yang Y."/>
            <person name="Xiong J."/>
            <person name="Zhou Z."/>
            <person name="Huo F."/>
            <person name="Miao W."/>
            <person name="Ran C."/>
            <person name="Liu Y."/>
            <person name="Zhang J."/>
            <person name="Feng J."/>
            <person name="Wang M."/>
            <person name="Wang M."/>
            <person name="Wang L."/>
            <person name="Yao B."/>
        </authorList>
    </citation>
    <scope>NUCLEOTIDE SEQUENCE [LARGE SCALE GENOMIC DNA]</scope>
    <source>
        <strain evidence="3">Wuqing</strain>
    </source>
</reference>
<dbReference type="InterPro" id="IPR027417">
    <property type="entry name" value="P-loop_NTPase"/>
</dbReference>
<keyword evidence="1" id="KW-0547">Nucleotide-binding</keyword>
<gene>
    <name evidence="3" type="ORF">RF11_01003</name>
</gene>
<dbReference type="SUPFAM" id="SSF52540">
    <property type="entry name" value="P-loop containing nucleoside triphosphate hydrolases"/>
    <property type="match status" value="1"/>
</dbReference>
<dbReference type="InterPro" id="IPR001806">
    <property type="entry name" value="Small_GTPase"/>
</dbReference>
<dbReference type="NCBIfam" id="TIGR00231">
    <property type="entry name" value="small_GTP"/>
    <property type="match status" value="1"/>
</dbReference>
<dbReference type="CDD" id="cd00876">
    <property type="entry name" value="Ras"/>
    <property type="match status" value="1"/>
</dbReference>
<protein>
    <submittedName>
        <fullName evidence="3">Ras-related protein Rap-1b</fullName>
    </submittedName>
</protein>
<keyword evidence="2" id="KW-0342">GTP-binding</keyword>
<dbReference type="AlphaFoldDB" id="A0A0C2MM89"/>
<dbReference type="PROSITE" id="PS51419">
    <property type="entry name" value="RAB"/>
    <property type="match status" value="1"/>
</dbReference>
<proteinExistence type="predicted"/>
<dbReference type="Gene3D" id="3.40.50.300">
    <property type="entry name" value="P-loop containing nucleotide triphosphate hydrolases"/>
    <property type="match status" value="2"/>
</dbReference>
<evidence type="ECO:0000256" key="1">
    <source>
        <dbReference type="ARBA" id="ARBA00022741"/>
    </source>
</evidence>
<dbReference type="SMART" id="SM00174">
    <property type="entry name" value="RHO"/>
    <property type="match status" value="1"/>
</dbReference>
<sequence>MGDINIVVMGPAGVGKSCTTTRFVQDKFIEKYDPTIEDSYRKEVTVGGKSVLLEILDTAGTEQFSALRNLYVKNGNAFMLVYSVPIIIVGNKCDMVNERVVSTEKGKKFAESNNLLFMEISAKDNINVTQAFMALVEKIYAKGQPQKKKKSTGCHVL</sequence>
<dbReference type="OrthoDB" id="5976022at2759"/>